<dbReference type="InterPro" id="IPR035647">
    <property type="entry name" value="EFG_III/V"/>
</dbReference>
<dbReference type="SUPFAM" id="SSF54980">
    <property type="entry name" value="EF-G C-terminal domain-like"/>
    <property type="match status" value="1"/>
</dbReference>
<dbReference type="HOGENOM" id="CLU_083552_2_1_12"/>
<feature type="domain" description="Impact N-terminal" evidence="2">
    <location>
        <begin position="15"/>
        <end position="120"/>
    </location>
</feature>
<dbReference type="InterPro" id="IPR015269">
    <property type="entry name" value="UPF0029_Impact_C"/>
</dbReference>
<dbReference type="SUPFAM" id="SSF54211">
    <property type="entry name" value="Ribosomal protein S5 domain 2-like"/>
    <property type="match status" value="1"/>
</dbReference>
<dbReference type="OrthoDB" id="9813771at2"/>
<dbReference type="STRING" id="906968.Trebr_0884"/>
<name>F4LJ63_TREBD</name>
<evidence type="ECO:0000256" key="1">
    <source>
        <dbReference type="ARBA" id="ARBA00007665"/>
    </source>
</evidence>
<evidence type="ECO:0000313" key="5">
    <source>
        <dbReference type="Proteomes" id="UP000006546"/>
    </source>
</evidence>
<dbReference type="RefSeq" id="WP_013758039.1">
    <property type="nucleotide sequence ID" value="NC_015500.1"/>
</dbReference>
<proteinExistence type="inferred from homology"/>
<dbReference type="AlphaFoldDB" id="F4LJ63"/>
<keyword evidence="5" id="KW-1185">Reference proteome</keyword>
<comment type="similarity">
    <text evidence="1">Belongs to the IMPACT family.</text>
</comment>
<dbReference type="InterPro" id="IPR020568">
    <property type="entry name" value="Ribosomal_Su5_D2-typ_SF"/>
</dbReference>
<dbReference type="InterPro" id="IPR036956">
    <property type="entry name" value="Impact_N_sf"/>
</dbReference>
<evidence type="ECO:0000259" key="3">
    <source>
        <dbReference type="Pfam" id="PF09186"/>
    </source>
</evidence>
<dbReference type="PANTHER" id="PTHR16301:SF20">
    <property type="entry name" value="IMPACT FAMILY MEMBER YIGZ"/>
    <property type="match status" value="1"/>
</dbReference>
<dbReference type="Proteomes" id="UP000006546">
    <property type="component" value="Chromosome"/>
</dbReference>
<evidence type="ECO:0000313" key="4">
    <source>
        <dbReference type="EMBL" id="AEE16320.1"/>
    </source>
</evidence>
<dbReference type="eggNOG" id="COG1739">
    <property type="taxonomic scope" value="Bacteria"/>
</dbReference>
<dbReference type="InterPro" id="IPR023582">
    <property type="entry name" value="Impact"/>
</dbReference>
<dbReference type="GO" id="GO:0006446">
    <property type="term" value="P:regulation of translational initiation"/>
    <property type="evidence" value="ECO:0007669"/>
    <property type="project" value="TreeGrafter"/>
</dbReference>
<reference evidence="5" key="1">
    <citation type="submission" date="2011-04" db="EMBL/GenBank/DDBJ databases">
        <title>The complete genome of Treponema brennaborense DSM 12168.</title>
        <authorList>
            <person name="Lucas S."/>
            <person name="Han J."/>
            <person name="Lapidus A."/>
            <person name="Bruce D."/>
            <person name="Goodwin L."/>
            <person name="Pitluck S."/>
            <person name="Peters L."/>
            <person name="Kyrpides N."/>
            <person name="Mavromatis K."/>
            <person name="Ivanova N."/>
            <person name="Mikhailova N."/>
            <person name="Pagani I."/>
            <person name="Teshima H."/>
            <person name="Detter J.C."/>
            <person name="Tapia R."/>
            <person name="Han C."/>
            <person name="Land M."/>
            <person name="Hauser L."/>
            <person name="Markowitz V."/>
            <person name="Cheng J.-F."/>
            <person name="Hugenholtz P."/>
            <person name="Woyke T."/>
            <person name="Wu D."/>
            <person name="Gronow S."/>
            <person name="Wellnitz S."/>
            <person name="Brambilla E."/>
            <person name="Klenk H.-P."/>
            <person name="Eisen J.A."/>
        </authorList>
    </citation>
    <scope>NUCLEOTIDE SEQUENCE [LARGE SCALE GENOMIC DNA]</scope>
    <source>
        <strain evidence="5">DSM 12168 / CIP 105900 / DD5/3</strain>
    </source>
</reference>
<dbReference type="PANTHER" id="PTHR16301">
    <property type="entry name" value="IMPACT-RELATED"/>
    <property type="match status" value="1"/>
</dbReference>
<dbReference type="Gene3D" id="3.30.230.30">
    <property type="entry name" value="Impact, N-terminal domain"/>
    <property type="match status" value="1"/>
</dbReference>
<feature type="domain" description="UPF0029" evidence="3">
    <location>
        <begin position="137"/>
        <end position="191"/>
    </location>
</feature>
<organism evidence="4 5">
    <name type="scientific">Treponema brennaborense (strain DSM 12168 / CIP 105900 / DD5/3)</name>
    <dbReference type="NCBI Taxonomy" id="906968"/>
    <lineage>
        <taxon>Bacteria</taxon>
        <taxon>Pseudomonadati</taxon>
        <taxon>Spirochaetota</taxon>
        <taxon>Spirochaetia</taxon>
        <taxon>Spirochaetales</taxon>
        <taxon>Treponemataceae</taxon>
        <taxon>Treponema</taxon>
    </lineage>
</organism>
<protein>
    <submittedName>
        <fullName evidence="4">Uncharacterized protein family UPF0029, Impact, N-terminal protein</fullName>
    </submittedName>
</protein>
<accession>F4LJ63</accession>
<dbReference type="InterPro" id="IPR001498">
    <property type="entry name" value="Impact_N"/>
</dbReference>
<dbReference type="EMBL" id="CP002696">
    <property type="protein sequence ID" value="AEE16320.1"/>
    <property type="molecule type" value="Genomic_DNA"/>
</dbReference>
<gene>
    <name evidence="4" type="ordered locus">Trebr_0884</name>
</gene>
<evidence type="ECO:0000259" key="2">
    <source>
        <dbReference type="Pfam" id="PF01205"/>
    </source>
</evidence>
<dbReference type="Pfam" id="PF01205">
    <property type="entry name" value="Impact_N"/>
    <property type="match status" value="1"/>
</dbReference>
<dbReference type="GO" id="GO:0005737">
    <property type="term" value="C:cytoplasm"/>
    <property type="evidence" value="ECO:0007669"/>
    <property type="project" value="TreeGrafter"/>
</dbReference>
<sequence>MDVLVSYACAELEIKNSRFLAEVFPVASQNAARETLKAQKLKYADATHVVHAFAVGNAAETLGMSDDGEPAGTAGRPVLDVLKGRKCTNVLLTVTRWFGGTLLGTGGLVRAYGDSAKAVLAAAVFEPLAVKCRFSFAVPYDAYELVKRFLSSLHTDRVDEVFTTEVAFSGFVHASEAGSLRSYLTDLTNGKTVPVFTDAEPDPRIPPQR</sequence>
<dbReference type="KEGG" id="tbe:Trebr_0884"/>
<dbReference type="Pfam" id="PF09186">
    <property type="entry name" value="DUF1949"/>
    <property type="match status" value="1"/>
</dbReference>